<accession>A0ABW6PF95</accession>
<name>A0ABW6PF95_9NOCA</name>
<dbReference type="InterPro" id="IPR047618">
    <property type="entry name" value="QOR-like"/>
</dbReference>
<evidence type="ECO:0000256" key="1">
    <source>
        <dbReference type="ARBA" id="ARBA00022857"/>
    </source>
</evidence>
<reference evidence="4 5" key="1">
    <citation type="submission" date="2024-10" db="EMBL/GenBank/DDBJ databases">
        <title>The Natural Products Discovery Center: Release of the First 8490 Sequenced Strains for Exploring Actinobacteria Biosynthetic Diversity.</title>
        <authorList>
            <person name="Kalkreuter E."/>
            <person name="Kautsar S.A."/>
            <person name="Yang D."/>
            <person name="Bader C.D."/>
            <person name="Teijaro C.N."/>
            <person name="Fluegel L."/>
            <person name="Davis C.M."/>
            <person name="Simpson J.R."/>
            <person name="Lauterbach L."/>
            <person name="Steele A.D."/>
            <person name="Gui C."/>
            <person name="Meng S."/>
            <person name="Li G."/>
            <person name="Viehrig K."/>
            <person name="Ye F."/>
            <person name="Su P."/>
            <person name="Kiefer A.F."/>
            <person name="Nichols A."/>
            <person name="Cepeda A.J."/>
            <person name="Yan W."/>
            <person name="Fan B."/>
            <person name="Jiang Y."/>
            <person name="Adhikari A."/>
            <person name="Zheng C.-J."/>
            <person name="Schuster L."/>
            <person name="Cowan T.M."/>
            <person name="Smanski M.J."/>
            <person name="Chevrette M.G."/>
            <person name="De Carvalho L.P.S."/>
            <person name="Shen B."/>
        </authorList>
    </citation>
    <scope>NUCLEOTIDE SEQUENCE [LARGE SCALE GENOMIC DNA]</scope>
    <source>
        <strain evidence="4 5">NPDC004119</strain>
    </source>
</reference>
<protein>
    <submittedName>
        <fullName evidence="4">Quinone oxidoreductase family protein</fullName>
    </submittedName>
</protein>
<dbReference type="SUPFAM" id="SSF51735">
    <property type="entry name" value="NAD(P)-binding Rossmann-fold domains"/>
    <property type="match status" value="1"/>
</dbReference>
<gene>
    <name evidence="4" type="ORF">ACFYU5_36125</name>
</gene>
<dbReference type="CDD" id="cd05286">
    <property type="entry name" value="QOR2"/>
    <property type="match status" value="1"/>
</dbReference>
<dbReference type="RefSeq" id="WP_387401880.1">
    <property type="nucleotide sequence ID" value="NZ_JBIAMT010000011.1"/>
</dbReference>
<dbReference type="InterPro" id="IPR036291">
    <property type="entry name" value="NAD(P)-bd_dom_sf"/>
</dbReference>
<dbReference type="Pfam" id="PF08240">
    <property type="entry name" value="ADH_N"/>
    <property type="match status" value="1"/>
</dbReference>
<feature type="domain" description="Enoyl reductase (ER)" evidence="3">
    <location>
        <begin position="2"/>
        <end position="302"/>
    </location>
</feature>
<evidence type="ECO:0000313" key="4">
    <source>
        <dbReference type="EMBL" id="MFF0501861.1"/>
    </source>
</evidence>
<dbReference type="SMART" id="SM00829">
    <property type="entry name" value="PKS_ER"/>
    <property type="match status" value="1"/>
</dbReference>
<keyword evidence="2" id="KW-0560">Oxidoreductase</keyword>
<sequence length="304" mass="31382">MSIPQPERGEARIRQDVIGVNYVDILQRSGRYPVQLPAGLGSEAAGVVTAVGPEVDGVAVGDRVAYGASAPGAYASERIVPADLLVKLPSGVDSSTAAGAMSAGLTAGYLLRRMWPLDAGDAILITAAAGSVGQIVAQWAKLLGLTVLGTVGSAAKVAAAEAAGCDYVLVHGQDDIEAQVRGLTDGDGVAVAYDSVGAATFDASLRSVKRRGLLVSFGAASGPVPAFELGRLAAQGSIYVSRPRLMDYLQDPAERSRLTTELLGHLATGRIAIAAHHRYQFIEAAQAHRDIEARKTTGSVLLLT</sequence>
<organism evidence="4 5">
    <name type="scientific">Nocardia aobensis</name>
    <dbReference type="NCBI Taxonomy" id="257277"/>
    <lineage>
        <taxon>Bacteria</taxon>
        <taxon>Bacillati</taxon>
        <taxon>Actinomycetota</taxon>
        <taxon>Actinomycetes</taxon>
        <taxon>Mycobacteriales</taxon>
        <taxon>Nocardiaceae</taxon>
        <taxon>Nocardia</taxon>
    </lineage>
</organism>
<keyword evidence="1" id="KW-0521">NADP</keyword>
<dbReference type="InterPro" id="IPR020843">
    <property type="entry name" value="ER"/>
</dbReference>
<evidence type="ECO:0000313" key="5">
    <source>
        <dbReference type="Proteomes" id="UP001601442"/>
    </source>
</evidence>
<dbReference type="InterPro" id="IPR011032">
    <property type="entry name" value="GroES-like_sf"/>
</dbReference>
<dbReference type="PANTHER" id="PTHR48106">
    <property type="entry name" value="QUINONE OXIDOREDUCTASE PIG3-RELATED"/>
    <property type="match status" value="1"/>
</dbReference>
<dbReference type="Pfam" id="PF00107">
    <property type="entry name" value="ADH_zinc_N"/>
    <property type="match status" value="1"/>
</dbReference>
<dbReference type="SUPFAM" id="SSF50129">
    <property type="entry name" value="GroES-like"/>
    <property type="match status" value="1"/>
</dbReference>
<evidence type="ECO:0000259" key="3">
    <source>
        <dbReference type="SMART" id="SM00829"/>
    </source>
</evidence>
<dbReference type="EMBL" id="JBIAMT010000011">
    <property type="protein sequence ID" value="MFF0501861.1"/>
    <property type="molecule type" value="Genomic_DNA"/>
</dbReference>
<dbReference type="Gene3D" id="3.40.50.720">
    <property type="entry name" value="NAD(P)-binding Rossmann-like Domain"/>
    <property type="match status" value="1"/>
</dbReference>
<evidence type="ECO:0000256" key="2">
    <source>
        <dbReference type="ARBA" id="ARBA00023002"/>
    </source>
</evidence>
<comment type="caution">
    <text evidence="4">The sequence shown here is derived from an EMBL/GenBank/DDBJ whole genome shotgun (WGS) entry which is preliminary data.</text>
</comment>
<proteinExistence type="predicted"/>
<dbReference type="Gene3D" id="3.90.180.10">
    <property type="entry name" value="Medium-chain alcohol dehydrogenases, catalytic domain"/>
    <property type="match status" value="1"/>
</dbReference>
<dbReference type="InterPro" id="IPR013149">
    <property type="entry name" value="ADH-like_C"/>
</dbReference>
<dbReference type="PANTHER" id="PTHR48106:SF13">
    <property type="entry name" value="QUINONE OXIDOREDUCTASE-RELATED"/>
    <property type="match status" value="1"/>
</dbReference>
<dbReference type="Proteomes" id="UP001601442">
    <property type="component" value="Unassembled WGS sequence"/>
</dbReference>
<dbReference type="InterPro" id="IPR013154">
    <property type="entry name" value="ADH-like_N"/>
</dbReference>
<keyword evidence="5" id="KW-1185">Reference proteome</keyword>